<dbReference type="InterPro" id="IPR027417">
    <property type="entry name" value="P-loop_NTPase"/>
</dbReference>
<feature type="transmembrane region" description="Helical" evidence="9">
    <location>
        <begin position="26"/>
        <end position="48"/>
    </location>
</feature>
<evidence type="ECO:0000256" key="1">
    <source>
        <dbReference type="ARBA" id="ARBA00004651"/>
    </source>
</evidence>
<dbReference type="InterPro" id="IPR017871">
    <property type="entry name" value="ABC_transporter-like_CS"/>
</dbReference>
<evidence type="ECO:0000313" key="12">
    <source>
        <dbReference type="Proteomes" id="UP000006023"/>
    </source>
</evidence>
<feature type="transmembrane region" description="Helical" evidence="9">
    <location>
        <begin position="417"/>
        <end position="441"/>
    </location>
</feature>
<dbReference type="CDD" id="cd06582">
    <property type="entry name" value="TM_PBP1_LivH_like"/>
    <property type="match status" value="1"/>
</dbReference>
<dbReference type="GO" id="GO:0005886">
    <property type="term" value="C:plasma membrane"/>
    <property type="evidence" value="ECO:0007669"/>
    <property type="project" value="UniProtKB-SubCell"/>
</dbReference>
<comment type="caution">
    <text evidence="11">The sequence shown here is derived from an EMBL/GenBank/DDBJ whole genome shotgun (WGS) entry which is preliminary data.</text>
</comment>
<feature type="transmembrane region" description="Helical" evidence="9">
    <location>
        <begin position="133"/>
        <end position="152"/>
    </location>
</feature>
<dbReference type="CDD" id="cd06581">
    <property type="entry name" value="TM_PBP1_LivM_like"/>
    <property type="match status" value="1"/>
</dbReference>
<dbReference type="GO" id="GO:0015658">
    <property type="term" value="F:branched-chain amino acid transmembrane transporter activity"/>
    <property type="evidence" value="ECO:0007669"/>
    <property type="project" value="InterPro"/>
</dbReference>
<evidence type="ECO:0000256" key="6">
    <source>
        <dbReference type="ARBA" id="ARBA00022840"/>
    </source>
</evidence>
<keyword evidence="3" id="KW-1003">Cell membrane</keyword>
<dbReference type="EMBL" id="BAED01000022">
    <property type="protein sequence ID" value="GAB04831.1"/>
    <property type="molecule type" value="Genomic_DNA"/>
</dbReference>
<evidence type="ECO:0000256" key="7">
    <source>
        <dbReference type="ARBA" id="ARBA00022989"/>
    </source>
</evidence>
<evidence type="ECO:0000256" key="8">
    <source>
        <dbReference type="ARBA" id="ARBA00023136"/>
    </source>
</evidence>
<dbReference type="Proteomes" id="UP000006023">
    <property type="component" value="Unassembled WGS sequence"/>
</dbReference>
<dbReference type="InterPro" id="IPR003593">
    <property type="entry name" value="AAA+_ATPase"/>
</dbReference>
<feature type="transmembrane region" description="Helical" evidence="9">
    <location>
        <begin position="553"/>
        <end position="572"/>
    </location>
</feature>
<dbReference type="eggNOG" id="COG0559">
    <property type="taxonomic scope" value="Bacteria"/>
</dbReference>
<dbReference type="STRING" id="1075090.GOAMR_22_00300"/>
<dbReference type="eggNOG" id="COG0411">
    <property type="taxonomic scope" value="Bacteria"/>
</dbReference>
<keyword evidence="8 9" id="KW-0472">Membrane</keyword>
<dbReference type="Gene3D" id="3.40.50.300">
    <property type="entry name" value="P-loop containing nucleotide triphosphate hydrolases"/>
    <property type="match status" value="1"/>
</dbReference>
<feature type="transmembrane region" description="Helical" evidence="9">
    <location>
        <begin position="96"/>
        <end position="121"/>
    </location>
</feature>
<feature type="transmembrane region" description="Helical" evidence="9">
    <location>
        <begin position="345"/>
        <end position="364"/>
    </location>
</feature>
<dbReference type="AlphaFoldDB" id="G7GMK6"/>
<keyword evidence="6" id="KW-0067">ATP-binding</keyword>
<feature type="transmembrane region" description="Helical" evidence="9">
    <location>
        <begin position="371"/>
        <end position="397"/>
    </location>
</feature>
<protein>
    <submittedName>
        <fullName evidence="11">Putative ABC transporter permease protein</fullName>
    </submittedName>
</protein>
<feature type="transmembrane region" description="Helical" evidence="9">
    <location>
        <begin position="448"/>
        <end position="467"/>
    </location>
</feature>
<dbReference type="PROSITE" id="PS00211">
    <property type="entry name" value="ABC_TRANSPORTER_1"/>
    <property type="match status" value="1"/>
</dbReference>
<dbReference type="GO" id="GO:0005524">
    <property type="term" value="F:ATP binding"/>
    <property type="evidence" value="ECO:0007669"/>
    <property type="project" value="UniProtKB-KW"/>
</dbReference>
<evidence type="ECO:0000256" key="5">
    <source>
        <dbReference type="ARBA" id="ARBA00022741"/>
    </source>
</evidence>
<keyword evidence="12" id="KW-1185">Reference proteome</keyword>
<reference evidence="11 12" key="1">
    <citation type="submission" date="2011-11" db="EMBL/GenBank/DDBJ databases">
        <title>Whole genome shotgun sequence of Gordonia amarae NBRC 15530.</title>
        <authorList>
            <person name="Takarada H."/>
            <person name="Hosoyama A."/>
            <person name="Tsuchikane K."/>
            <person name="Katsumata H."/>
            <person name="Yamazaki S."/>
            <person name="Fujita N."/>
        </authorList>
    </citation>
    <scope>NUCLEOTIDE SEQUENCE [LARGE SCALE GENOMIC DNA]</scope>
    <source>
        <strain evidence="11 12">NBRC 15530</strain>
    </source>
</reference>
<proteinExistence type="predicted"/>
<keyword evidence="2" id="KW-0813">Transport</keyword>
<evidence type="ECO:0000256" key="3">
    <source>
        <dbReference type="ARBA" id="ARBA00022475"/>
    </source>
</evidence>
<sequence>MIAAGRHDLAKFHERDQRLFTMTQDFQFLLLGLGNGAVYAALALALVMTYRSSGVVNFATGAIALYIAYTFAFLRQGELLIPIPGLPKTIDLGGDLGLFPAMLIALAIAAALGAFLYFALFRLLRNAPATAKAVASVALMLAVQSLLAARVGTNPVSVEAILPSDVVEFGDLRIPQDRLWFAAIIVALTVALIAAFRLTRFGLATRAAAETETGALVTGLSPERIAYANWALSTMIAGLSGILIAPIVPLIPVSYTLFIVPALAAALVGNFSAIGPAVSAGLAIGMLQSEMTHLQSTLDWMPQSGMAELIPLLLILVFLVMRGKPLPTRGTLVQSTLGAAPRPKNLLITGTVWTLIALIAMLVTTGSYRGAIIMTFTLAIVALSQVVVTGFAGQISLAQLTLGGVGAFMLSRFTVDMGIPFPIAPILAALVATVVGVVVGLPALRIRGLPVAVVTLGLAVFLEAFWFRNNEYNGGIDGAHIKDPSLFGIDLGIGAGENYPRISFGIACLAILVIIALGVVKLRTSRLGASMLAVRANERSAAASGINVSRIKLTAFAIGAFISGIGGSLMAYQQTMAVPEAFTAVGGIAVFAICYLAGITCVSGSMLAGIMGSGGIMFVVLDRVANVGEYYSVALGILLVVTIVAQPEGIMADILKRIDQLRERFGAKETGAAAEDEGLHASLTPDDITGTPGLLPDTTVDRSAGEVVLAAKGIGVRYGGVTALDDVSFEVTEGEIIGLIGPNGAGKTTFIDAISGFADAEGSVALAGESLDGRHAHQRSRAGLGRTFQGIDLYEDLSVRENVMVGTTASLGRGAGNPPLDDAQMAQLFEVLHLDKVTERPVRELSQGQRQLVSVARALAGRPRVVLLDEPAAGLDSTESAWLGLRLKAIRDAGTTIIMVDHDMDLVLDVCDRIVVLDLGKRIAIGTPAEVRNNPDVTRAYLGSAHSGQEVPA</sequence>
<feature type="transmembrane region" description="Helical" evidence="9">
    <location>
        <begin position="502"/>
        <end position="522"/>
    </location>
</feature>
<accession>G7GMK6</accession>
<dbReference type="InterPro" id="IPR043428">
    <property type="entry name" value="LivM-like"/>
</dbReference>
<feature type="transmembrane region" description="Helical" evidence="9">
    <location>
        <begin position="257"/>
        <end position="284"/>
    </location>
</feature>
<dbReference type="Pfam" id="PF12399">
    <property type="entry name" value="BCA_ABC_TP_C"/>
    <property type="match status" value="1"/>
</dbReference>
<gene>
    <name evidence="11" type="ORF">GOAMR_22_00300</name>
</gene>
<dbReference type="InterPro" id="IPR001851">
    <property type="entry name" value="ABC_transp_permease"/>
</dbReference>
<keyword evidence="4 9" id="KW-0812">Transmembrane</keyword>
<name>G7GMK6_9ACTN</name>
<dbReference type="SUPFAM" id="SSF52540">
    <property type="entry name" value="P-loop containing nucleoside triphosphate hydrolases"/>
    <property type="match status" value="1"/>
</dbReference>
<dbReference type="Pfam" id="PF02653">
    <property type="entry name" value="BPD_transp_2"/>
    <property type="match status" value="2"/>
</dbReference>
<dbReference type="InterPro" id="IPR051120">
    <property type="entry name" value="ABC_AA/LPS_Transport"/>
</dbReference>
<dbReference type="Pfam" id="PF00005">
    <property type="entry name" value="ABC_tran"/>
    <property type="match status" value="1"/>
</dbReference>
<evidence type="ECO:0000259" key="10">
    <source>
        <dbReference type="PROSITE" id="PS50893"/>
    </source>
</evidence>
<comment type="subcellular location">
    <subcellularLocation>
        <location evidence="1">Cell membrane</location>
        <topology evidence="1">Multi-pass membrane protein</topology>
    </subcellularLocation>
</comment>
<evidence type="ECO:0000313" key="11">
    <source>
        <dbReference type="EMBL" id="GAB04831.1"/>
    </source>
</evidence>
<feature type="transmembrane region" description="Helical" evidence="9">
    <location>
        <begin position="305"/>
        <end position="325"/>
    </location>
</feature>
<dbReference type="CDD" id="cd03219">
    <property type="entry name" value="ABC_Mj1267_LivG_branched"/>
    <property type="match status" value="1"/>
</dbReference>
<keyword evidence="5" id="KW-0547">Nucleotide-binding</keyword>
<organism evidence="11 12">
    <name type="scientific">Gordonia amarae NBRC 15530</name>
    <dbReference type="NCBI Taxonomy" id="1075090"/>
    <lineage>
        <taxon>Bacteria</taxon>
        <taxon>Bacillati</taxon>
        <taxon>Actinomycetota</taxon>
        <taxon>Actinomycetes</taxon>
        <taxon>Mycobacteriales</taxon>
        <taxon>Gordoniaceae</taxon>
        <taxon>Gordonia</taxon>
    </lineage>
</organism>
<dbReference type="eggNOG" id="COG4177">
    <property type="taxonomic scope" value="Bacteria"/>
</dbReference>
<feature type="transmembrane region" description="Helical" evidence="9">
    <location>
        <begin position="179"/>
        <end position="198"/>
    </location>
</feature>
<evidence type="ECO:0000256" key="9">
    <source>
        <dbReference type="SAM" id="Phobius"/>
    </source>
</evidence>
<feature type="transmembrane region" description="Helical" evidence="9">
    <location>
        <begin position="230"/>
        <end position="251"/>
    </location>
</feature>
<keyword evidence="7 9" id="KW-1133">Transmembrane helix</keyword>
<evidence type="ECO:0000256" key="4">
    <source>
        <dbReference type="ARBA" id="ARBA00022692"/>
    </source>
</evidence>
<dbReference type="PROSITE" id="PS50893">
    <property type="entry name" value="ABC_TRANSPORTER_2"/>
    <property type="match status" value="1"/>
</dbReference>
<dbReference type="InterPro" id="IPR032823">
    <property type="entry name" value="BCA_ABC_TP_C"/>
</dbReference>
<dbReference type="InterPro" id="IPR003439">
    <property type="entry name" value="ABC_transporter-like_ATP-bd"/>
</dbReference>
<dbReference type="SMART" id="SM00382">
    <property type="entry name" value="AAA"/>
    <property type="match status" value="1"/>
</dbReference>
<evidence type="ECO:0000256" key="2">
    <source>
        <dbReference type="ARBA" id="ARBA00022448"/>
    </source>
</evidence>
<dbReference type="GO" id="GO:0016887">
    <property type="term" value="F:ATP hydrolysis activity"/>
    <property type="evidence" value="ECO:0007669"/>
    <property type="project" value="InterPro"/>
</dbReference>
<dbReference type="PANTHER" id="PTHR45772">
    <property type="entry name" value="CONSERVED COMPONENT OF ABC TRANSPORTER FOR NATURAL AMINO ACIDS-RELATED"/>
    <property type="match status" value="1"/>
</dbReference>
<feature type="domain" description="ABC transporter" evidence="10">
    <location>
        <begin position="709"/>
        <end position="944"/>
    </location>
</feature>
<feature type="transmembrane region" description="Helical" evidence="9">
    <location>
        <begin position="55"/>
        <end position="76"/>
    </location>
</feature>
<feature type="transmembrane region" description="Helical" evidence="9">
    <location>
        <begin position="633"/>
        <end position="655"/>
    </location>
</feature>